<feature type="DNA-binding region" description="H-T-H motif" evidence="2">
    <location>
        <begin position="27"/>
        <end position="46"/>
    </location>
</feature>
<proteinExistence type="predicted"/>
<evidence type="ECO:0000256" key="1">
    <source>
        <dbReference type="ARBA" id="ARBA00023125"/>
    </source>
</evidence>
<dbReference type="Proteomes" id="UP000250796">
    <property type="component" value="Chromosome MESINF"/>
</dbReference>
<dbReference type="PRINTS" id="PR00455">
    <property type="entry name" value="HTHTETR"/>
</dbReference>
<dbReference type="AlphaFoldDB" id="A0A7Z7PN76"/>
<dbReference type="KEGG" id="minf:MESINF_1189"/>
<name>A0A7Z7PN76_9BACT</name>
<accession>A0A7Z7PN76</accession>
<dbReference type="InterPro" id="IPR009057">
    <property type="entry name" value="Homeodomain-like_sf"/>
</dbReference>
<dbReference type="InterPro" id="IPR001647">
    <property type="entry name" value="HTH_TetR"/>
</dbReference>
<organism evidence="4 5">
    <name type="scientific">Mesotoga infera</name>
    <dbReference type="NCBI Taxonomy" id="1236046"/>
    <lineage>
        <taxon>Bacteria</taxon>
        <taxon>Thermotogati</taxon>
        <taxon>Thermotogota</taxon>
        <taxon>Thermotogae</taxon>
        <taxon>Kosmotogales</taxon>
        <taxon>Kosmotogaceae</taxon>
        <taxon>Mesotoga</taxon>
    </lineage>
</organism>
<keyword evidence="1 2" id="KW-0238">DNA-binding</keyword>
<dbReference type="Gene3D" id="1.10.357.10">
    <property type="entry name" value="Tetracycline Repressor, domain 2"/>
    <property type="match status" value="1"/>
</dbReference>
<evidence type="ECO:0000256" key="2">
    <source>
        <dbReference type="PROSITE-ProRule" id="PRU00335"/>
    </source>
</evidence>
<sequence length="195" mass="22851">MAEKDLKERIKEVAVEHFNRNGYHGTTIRNIANDVGCSLPMIYYYYKNKKELFDEIIKKEFFSIIKKQASHLKTSGIVDFYTKFINDLNALNNYDKQVYRLGIKVYLSFDGDDELMNLMDEWEKTILPRHYKILQPHLKNTENDTAVVRTLVHLMETLIENIVVKNRYLPEGEIREEIAIVLRGVDGSIPDPQSH</sequence>
<dbReference type="SUPFAM" id="SSF46689">
    <property type="entry name" value="Homeodomain-like"/>
    <property type="match status" value="1"/>
</dbReference>
<feature type="domain" description="HTH tetR-type" evidence="3">
    <location>
        <begin position="4"/>
        <end position="64"/>
    </location>
</feature>
<gene>
    <name evidence="4" type="ORF">MESINF_1189</name>
</gene>
<dbReference type="GO" id="GO:0003677">
    <property type="term" value="F:DNA binding"/>
    <property type="evidence" value="ECO:0007669"/>
    <property type="project" value="UniProtKB-UniRule"/>
</dbReference>
<keyword evidence="5" id="KW-1185">Reference proteome</keyword>
<evidence type="ECO:0000313" key="5">
    <source>
        <dbReference type="Proteomes" id="UP000250796"/>
    </source>
</evidence>
<dbReference type="RefSeq" id="WP_169698916.1">
    <property type="nucleotide sequence ID" value="NZ_LS974202.1"/>
</dbReference>
<dbReference type="InterPro" id="IPR050109">
    <property type="entry name" value="HTH-type_TetR-like_transc_reg"/>
</dbReference>
<evidence type="ECO:0000313" key="4">
    <source>
        <dbReference type="EMBL" id="SSC12633.1"/>
    </source>
</evidence>
<dbReference type="Pfam" id="PF00440">
    <property type="entry name" value="TetR_N"/>
    <property type="match status" value="1"/>
</dbReference>
<dbReference type="PANTHER" id="PTHR30328:SF54">
    <property type="entry name" value="HTH-TYPE TRANSCRIPTIONAL REPRESSOR SCO4008"/>
    <property type="match status" value="1"/>
</dbReference>
<protein>
    <recommendedName>
        <fullName evidence="3">HTH tetR-type domain-containing protein</fullName>
    </recommendedName>
</protein>
<reference evidence="4 5" key="1">
    <citation type="submission" date="2017-01" db="EMBL/GenBank/DDBJ databases">
        <authorList>
            <person name="Erauso G."/>
        </authorList>
    </citation>
    <scope>NUCLEOTIDE SEQUENCE [LARGE SCALE GENOMIC DNA]</scope>
    <source>
        <strain evidence="4">MESINF1</strain>
    </source>
</reference>
<dbReference type="EMBL" id="LS974202">
    <property type="protein sequence ID" value="SSC12633.1"/>
    <property type="molecule type" value="Genomic_DNA"/>
</dbReference>
<evidence type="ECO:0000259" key="3">
    <source>
        <dbReference type="PROSITE" id="PS50977"/>
    </source>
</evidence>
<dbReference type="PROSITE" id="PS50977">
    <property type="entry name" value="HTH_TETR_2"/>
    <property type="match status" value="1"/>
</dbReference>
<dbReference type="PANTHER" id="PTHR30328">
    <property type="entry name" value="TRANSCRIPTIONAL REPRESSOR"/>
    <property type="match status" value="1"/>
</dbReference>